<dbReference type="PANTHER" id="PTHR40067">
    <property type="entry name" value="UPF0297 PROTEIN YRZL"/>
    <property type="match status" value="1"/>
</dbReference>
<dbReference type="Proteomes" id="UP000070442">
    <property type="component" value="Unassembled WGS sequence"/>
</dbReference>
<dbReference type="EMBL" id="LSDG01000027">
    <property type="protein sequence ID" value="KXB66609.1"/>
    <property type="molecule type" value="Genomic_DNA"/>
</dbReference>
<dbReference type="InterPro" id="IPR009309">
    <property type="entry name" value="IreB"/>
</dbReference>
<evidence type="ECO:0000256" key="1">
    <source>
        <dbReference type="ARBA" id="ARBA00010888"/>
    </source>
</evidence>
<dbReference type="STRING" id="755172.HMPREF1863_00991"/>
<comment type="caution">
    <text evidence="2">The sequence shown here is derived from an EMBL/GenBank/DDBJ whole genome shotgun (WGS) entry which is preliminary data.</text>
</comment>
<proteinExistence type="inferred from homology"/>
<reference evidence="3" key="1">
    <citation type="submission" date="2016-01" db="EMBL/GenBank/DDBJ databases">
        <authorList>
            <person name="Mitreva M."/>
            <person name="Pepin K.H."/>
            <person name="Mihindukulasuriya K.A."/>
            <person name="Fulton R."/>
            <person name="Fronick C."/>
            <person name="O'Laughlin M."/>
            <person name="Miner T."/>
            <person name="Herter B."/>
            <person name="Rosa B.A."/>
            <person name="Cordes M."/>
            <person name="Tomlinson C."/>
            <person name="Wollam A."/>
            <person name="Palsikar V.B."/>
            <person name="Mardis E.R."/>
            <person name="Wilson R.K."/>
        </authorList>
    </citation>
    <scope>NUCLEOTIDE SEQUENCE [LARGE SCALE GENOMIC DNA]</scope>
    <source>
        <strain evidence="3">DNF00729</strain>
    </source>
</reference>
<dbReference type="Pfam" id="PF06135">
    <property type="entry name" value="IreB"/>
    <property type="match status" value="1"/>
</dbReference>
<dbReference type="RefSeq" id="WP_068367833.1">
    <property type="nucleotide sequence ID" value="NZ_CAIJCT010000010.1"/>
</dbReference>
<keyword evidence="3" id="KW-1185">Reference proteome</keyword>
<name>A0A134AFZ2_9FIRM</name>
<dbReference type="AlphaFoldDB" id="A0A134AFZ2"/>
<evidence type="ECO:0000313" key="2">
    <source>
        <dbReference type="EMBL" id="KXB66609.1"/>
    </source>
</evidence>
<protein>
    <submittedName>
        <fullName evidence="2">Uncharacterized protein</fullName>
    </submittedName>
</protein>
<dbReference type="NCBIfam" id="NF003997">
    <property type="entry name" value="PRK05473.1"/>
    <property type="match status" value="1"/>
</dbReference>
<dbReference type="PATRIC" id="fig|755172.3.peg.950"/>
<dbReference type="OrthoDB" id="9796303at2"/>
<comment type="similarity">
    <text evidence="1">Belongs to the UPF0297 family.</text>
</comment>
<accession>A0A134AFZ2</accession>
<organism evidence="2 3">
    <name type="scientific">Aedoeadaptatus coxii</name>
    <dbReference type="NCBI Taxonomy" id="755172"/>
    <lineage>
        <taxon>Bacteria</taxon>
        <taxon>Bacillati</taxon>
        <taxon>Bacillota</taxon>
        <taxon>Tissierellia</taxon>
        <taxon>Tissierellales</taxon>
        <taxon>Peptoniphilaceae</taxon>
        <taxon>Aedoeadaptatus</taxon>
    </lineage>
</organism>
<dbReference type="PANTHER" id="PTHR40067:SF1">
    <property type="entry name" value="UPF0297 PROTEIN YRZL"/>
    <property type="match status" value="1"/>
</dbReference>
<sequence length="85" mass="9751">MDNNQFETHIFEKSGGDSEKIRSGMTVVFHALEDKGYDPVDQIIGYVLSGDPTYITSHRDARSIIQSIERDELLAELLKFYLKEK</sequence>
<evidence type="ECO:0000313" key="3">
    <source>
        <dbReference type="Proteomes" id="UP000070442"/>
    </source>
</evidence>
<gene>
    <name evidence="2" type="ORF">HMPREF1863_00991</name>
</gene>